<proteinExistence type="predicted"/>
<accession>A2XKY6</accession>
<keyword evidence="6" id="KW-0418">Kinase</keyword>
<feature type="binding site" evidence="10">
    <location>
        <position position="460"/>
    </location>
    <ligand>
        <name>ATP</name>
        <dbReference type="ChEBI" id="CHEBI:30616"/>
    </ligand>
</feature>
<dbReference type="InterPro" id="IPR000719">
    <property type="entry name" value="Prot_kinase_dom"/>
</dbReference>
<dbReference type="InterPro" id="IPR025287">
    <property type="entry name" value="WAK_GUB"/>
</dbReference>
<feature type="signal peptide" evidence="11">
    <location>
        <begin position="1"/>
        <end position="29"/>
    </location>
</feature>
<dbReference type="InterPro" id="IPR011009">
    <property type="entry name" value="Kinase-like_dom_sf"/>
</dbReference>
<dbReference type="InterPro" id="IPR001881">
    <property type="entry name" value="EGF-like_Ca-bd_dom"/>
</dbReference>
<dbReference type="SMART" id="SM00179">
    <property type="entry name" value="EGF_CA"/>
    <property type="match status" value="1"/>
</dbReference>
<dbReference type="GO" id="GO:0005886">
    <property type="term" value="C:plasma membrane"/>
    <property type="evidence" value="ECO:0007669"/>
    <property type="project" value="TreeGrafter"/>
</dbReference>
<dbReference type="SMART" id="SM00220">
    <property type="entry name" value="S_TKc"/>
    <property type="match status" value="1"/>
</dbReference>
<dbReference type="GO" id="GO:0005509">
    <property type="term" value="F:calcium ion binding"/>
    <property type="evidence" value="ECO:0007669"/>
    <property type="project" value="InterPro"/>
</dbReference>
<evidence type="ECO:0000256" key="8">
    <source>
        <dbReference type="ARBA" id="ARBA00023157"/>
    </source>
</evidence>
<dbReference type="STRING" id="39946.A2XKY6"/>
<evidence type="ECO:0000313" key="14">
    <source>
        <dbReference type="Proteomes" id="UP000007015"/>
    </source>
</evidence>
<dbReference type="AlphaFoldDB" id="A2XKY6"/>
<dbReference type="Gene3D" id="1.10.510.10">
    <property type="entry name" value="Transferase(Phosphotransferase) domain 1"/>
    <property type="match status" value="1"/>
</dbReference>
<dbReference type="Gene3D" id="3.30.200.20">
    <property type="entry name" value="Phosphorylase Kinase, domain 1"/>
    <property type="match status" value="1"/>
</dbReference>
<dbReference type="Gramene" id="BGIOSGA009995-TA">
    <property type="protein sequence ID" value="BGIOSGA009995-PA"/>
    <property type="gene ID" value="BGIOSGA009995"/>
</dbReference>
<keyword evidence="3" id="KW-0808">Transferase</keyword>
<dbReference type="CDD" id="cd14066">
    <property type="entry name" value="STKc_IRAK"/>
    <property type="match status" value="1"/>
</dbReference>
<evidence type="ECO:0000256" key="7">
    <source>
        <dbReference type="ARBA" id="ARBA00022840"/>
    </source>
</evidence>
<evidence type="ECO:0000256" key="1">
    <source>
        <dbReference type="ARBA" id="ARBA00004479"/>
    </source>
</evidence>
<protein>
    <recommendedName>
        <fullName evidence="12">Protein kinase domain-containing protein</fullName>
    </recommendedName>
</protein>
<dbReference type="SMART" id="SM00181">
    <property type="entry name" value="EGF"/>
    <property type="match status" value="2"/>
</dbReference>
<sequence length="862" mass="95178">MSLHEPIRRCCCSCFFFFFTSLFLPSTSSIYVAMAAASDMPNCRNECGGVLIPYPFGVGENCSRPGFDVFPITCNNSFVPPRPYWSNLEIIDINIATAEMRVYLPVSHKCFSSTNQTADPNWGWSLNSSSSQFLVSPTKNIFTALGCYTIAMLSGRDNGTYSTGCISYCASESEVKVGDGKGCTGLGCCQTSIAGGLSYIAFYFNVPNNPSWNYSPCSYAMVADKSWDIKISKEDVIGNMTFARRIERGAPLVLDWAIRNNGTCPPALISGENGKQRQQAAAACVSPHSYCLNATNGPGYFCNCSDGYAGNPYVSNGCKNVNECDPSFYKENYPCIGGKCLDTEGGFKCKCNFGRKRDSKNSHICQPVLSKPAIVVTATTCAISILSIIFLFLHMEREKRKLREFFKKNDGQLLQSMGIKIFKKKTIEKITNNYSTIIGKGGFGLVYKGAVDNDQKVAVKCPNPISVDTARQNDFANEVSIQSQISHKNVVRLLGCCLETNIPILVYEFIPRGSLYDVLHGNGDDSNMTEHKLSLDVRLGIAIESAEALAYMHSSASQKILHGDVKSSNILLDENFTPKVSDFGISRLLSIEKDHTKFVIGDANYMDPVYMKTGLLTEKSDVYSFGVVLLELITGKKARYEGNESLPLNFVKSYMTESRAREMFDKELMCTEEVNCLEMIGDIAVQCLEEDVDKRPAMKEVSEHLHLARKEFMQNQGAATISDEAKKRKRGADGKLLCDFALHQRSPISPLSTLEAGLDAARHQPTIRRSPEDRGVQPFSQDEEETITIDCFYKPVVARAVSVEIENPSPTNVEVADQENLQAEQEVIVTTAFERDPGKRVQISAAMLHCLFDVGDLELVAT</sequence>
<gene>
    <name evidence="13" type="ORF">OsI_13130</name>
</gene>
<dbReference type="InterPro" id="IPR008271">
    <property type="entry name" value="Ser/Thr_kinase_AS"/>
</dbReference>
<dbReference type="InterPro" id="IPR000742">
    <property type="entry name" value="EGF"/>
</dbReference>
<dbReference type="SUPFAM" id="SSF56112">
    <property type="entry name" value="Protein kinase-like (PK-like)"/>
    <property type="match status" value="1"/>
</dbReference>
<evidence type="ECO:0000256" key="9">
    <source>
        <dbReference type="ARBA" id="ARBA00023180"/>
    </source>
</evidence>
<keyword evidence="2" id="KW-0723">Serine/threonine-protein kinase</keyword>
<dbReference type="Pfam" id="PF13947">
    <property type="entry name" value="GUB_WAK_bind"/>
    <property type="match status" value="1"/>
</dbReference>
<keyword evidence="14" id="KW-1185">Reference proteome</keyword>
<dbReference type="GO" id="GO:0030247">
    <property type="term" value="F:polysaccharide binding"/>
    <property type="evidence" value="ECO:0007669"/>
    <property type="project" value="InterPro"/>
</dbReference>
<dbReference type="Gene3D" id="2.10.25.10">
    <property type="entry name" value="Laminin"/>
    <property type="match status" value="1"/>
</dbReference>
<keyword evidence="7 10" id="KW-0067">ATP-binding</keyword>
<dbReference type="FunFam" id="1.10.510.10:FF:000606">
    <property type="entry name" value="Wall-associated receptor kinase 3"/>
    <property type="match status" value="1"/>
</dbReference>
<dbReference type="GO" id="GO:0007166">
    <property type="term" value="P:cell surface receptor signaling pathway"/>
    <property type="evidence" value="ECO:0007669"/>
    <property type="project" value="InterPro"/>
</dbReference>
<keyword evidence="9" id="KW-0325">Glycoprotein</keyword>
<evidence type="ECO:0000256" key="2">
    <source>
        <dbReference type="ARBA" id="ARBA00022527"/>
    </source>
</evidence>
<reference evidence="13 14" key="1">
    <citation type="journal article" date="2005" name="PLoS Biol.">
        <title>The genomes of Oryza sativa: a history of duplications.</title>
        <authorList>
            <person name="Yu J."/>
            <person name="Wang J."/>
            <person name="Lin W."/>
            <person name="Li S."/>
            <person name="Li H."/>
            <person name="Zhou J."/>
            <person name="Ni P."/>
            <person name="Dong W."/>
            <person name="Hu S."/>
            <person name="Zeng C."/>
            <person name="Zhang J."/>
            <person name="Zhang Y."/>
            <person name="Li R."/>
            <person name="Xu Z."/>
            <person name="Li S."/>
            <person name="Li X."/>
            <person name="Zheng H."/>
            <person name="Cong L."/>
            <person name="Lin L."/>
            <person name="Yin J."/>
            <person name="Geng J."/>
            <person name="Li G."/>
            <person name="Shi J."/>
            <person name="Liu J."/>
            <person name="Lv H."/>
            <person name="Li J."/>
            <person name="Wang J."/>
            <person name="Deng Y."/>
            <person name="Ran L."/>
            <person name="Shi X."/>
            <person name="Wang X."/>
            <person name="Wu Q."/>
            <person name="Li C."/>
            <person name="Ren X."/>
            <person name="Wang J."/>
            <person name="Wang X."/>
            <person name="Li D."/>
            <person name="Liu D."/>
            <person name="Zhang X."/>
            <person name="Ji Z."/>
            <person name="Zhao W."/>
            <person name="Sun Y."/>
            <person name="Zhang Z."/>
            <person name="Bao J."/>
            <person name="Han Y."/>
            <person name="Dong L."/>
            <person name="Ji J."/>
            <person name="Chen P."/>
            <person name="Wu S."/>
            <person name="Liu J."/>
            <person name="Xiao Y."/>
            <person name="Bu D."/>
            <person name="Tan J."/>
            <person name="Yang L."/>
            <person name="Ye C."/>
            <person name="Zhang J."/>
            <person name="Xu J."/>
            <person name="Zhou Y."/>
            <person name="Yu Y."/>
            <person name="Zhang B."/>
            <person name="Zhuang S."/>
            <person name="Wei H."/>
            <person name="Liu B."/>
            <person name="Lei M."/>
            <person name="Yu H."/>
            <person name="Li Y."/>
            <person name="Xu H."/>
            <person name="Wei S."/>
            <person name="He X."/>
            <person name="Fang L."/>
            <person name="Zhang Z."/>
            <person name="Zhang Y."/>
            <person name="Huang X."/>
            <person name="Su Z."/>
            <person name="Tong W."/>
            <person name="Li J."/>
            <person name="Tong Z."/>
            <person name="Li S."/>
            <person name="Ye J."/>
            <person name="Wang L."/>
            <person name="Fang L."/>
            <person name="Lei T."/>
            <person name="Chen C."/>
            <person name="Chen H."/>
            <person name="Xu Z."/>
            <person name="Li H."/>
            <person name="Huang H."/>
            <person name="Zhang F."/>
            <person name="Xu H."/>
            <person name="Li N."/>
            <person name="Zhao C."/>
            <person name="Li S."/>
            <person name="Dong L."/>
            <person name="Huang Y."/>
            <person name="Li L."/>
            <person name="Xi Y."/>
            <person name="Qi Q."/>
            <person name="Li W."/>
            <person name="Zhang B."/>
            <person name="Hu W."/>
            <person name="Zhang Y."/>
            <person name="Tian X."/>
            <person name="Jiao Y."/>
            <person name="Liang X."/>
            <person name="Jin J."/>
            <person name="Gao L."/>
            <person name="Zheng W."/>
            <person name="Hao B."/>
            <person name="Liu S."/>
            <person name="Wang W."/>
            <person name="Yuan L."/>
            <person name="Cao M."/>
            <person name="McDermott J."/>
            <person name="Samudrala R."/>
            <person name="Wang J."/>
            <person name="Wong G.K."/>
            <person name="Yang H."/>
        </authorList>
    </citation>
    <scope>NUCLEOTIDE SEQUENCE [LARGE SCALE GENOMIC DNA]</scope>
    <source>
        <strain evidence="14">cv. 93-11</strain>
    </source>
</reference>
<feature type="chain" id="PRO_5002648026" description="Protein kinase domain-containing protein" evidence="11">
    <location>
        <begin position="30"/>
        <end position="862"/>
    </location>
</feature>
<evidence type="ECO:0000256" key="4">
    <source>
        <dbReference type="ARBA" id="ARBA00022729"/>
    </source>
</evidence>
<evidence type="ECO:0000259" key="12">
    <source>
        <dbReference type="PROSITE" id="PS50011"/>
    </source>
</evidence>
<dbReference type="PROSITE" id="PS00108">
    <property type="entry name" value="PROTEIN_KINASE_ST"/>
    <property type="match status" value="1"/>
</dbReference>
<evidence type="ECO:0000256" key="3">
    <source>
        <dbReference type="ARBA" id="ARBA00022679"/>
    </source>
</evidence>
<keyword evidence="8" id="KW-1015">Disulfide bond</keyword>
<dbReference type="GO" id="GO:0005524">
    <property type="term" value="F:ATP binding"/>
    <property type="evidence" value="ECO:0007669"/>
    <property type="project" value="UniProtKB-UniRule"/>
</dbReference>
<dbReference type="HOGENOM" id="CLU_000288_43_5_1"/>
<dbReference type="InterPro" id="IPR017441">
    <property type="entry name" value="Protein_kinase_ATP_BS"/>
</dbReference>
<dbReference type="OMA" id="HEPIRRC"/>
<dbReference type="FunFam" id="3.30.200.20:FF:000337">
    <property type="entry name" value="Wall-associated receptor kinase 3"/>
    <property type="match status" value="1"/>
</dbReference>
<dbReference type="Proteomes" id="UP000007015">
    <property type="component" value="Chromosome 3"/>
</dbReference>
<dbReference type="Pfam" id="PF07714">
    <property type="entry name" value="PK_Tyr_Ser-Thr"/>
    <property type="match status" value="1"/>
</dbReference>
<dbReference type="PROSITE" id="PS00107">
    <property type="entry name" value="PROTEIN_KINASE_ATP"/>
    <property type="match status" value="1"/>
</dbReference>
<evidence type="ECO:0000256" key="5">
    <source>
        <dbReference type="ARBA" id="ARBA00022741"/>
    </source>
</evidence>
<dbReference type="InterPro" id="IPR018097">
    <property type="entry name" value="EGF_Ca-bd_CS"/>
</dbReference>
<name>A2XKY6_ORYSI</name>
<keyword evidence="5 10" id="KW-0547">Nucleotide-binding</keyword>
<dbReference type="PANTHER" id="PTHR27005:SF468">
    <property type="entry name" value="OS01G0310500 PROTEIN"/>
    <property type="match status" value="1"/>
</dbReference>
<feature type="domain" description="Protein kinase" evidence="12">
    <location>
        <begin position="432"/>
        <end position="707"/>
    </location>
</feature>
<keyword evidence="4 11" id="KW-0732">Signal</keyword>
<dbReference type="GO" id="GO:0004674">
    <property type="term" value="F:protein serine/threonine kinase activity"/>
    <property type="evidence" value="ECO:0007669"/>
    <property type="project" value="UniProtKB-KW"/>
</dbReference>
<evidence type="ECO:0000256" key="11">
    <source>
        <dbReference type="SAM" id="SignalP"/>
    </source>
</evidence>
<dbReference type="EMBL" id="CM000128">
    <property type="protein sequence ID" value="EAY91496.1"/>
    <property type="molecule type" value="Genomic_DNA"/>
</dbReference>
<comment type="subcellular location">
    <subcellularLocation>
        <location evidence="1">Membrane</location>
        <topology evidence="1">Single-pass type I membrane protein</topology>
    </subcellularLocation>
</comment>
<dbReference type="PROSITE" id="PS50011">
    <property type="entry name" value="PROTEIN_KINASE_DOM"/>
    <property type="match status" value="1"/>
</dbReference>
<evidence type="ECO:0000256" key="10">
    <source>
        <dbReference type="PROSITE-ProRule" id="PRU10141"/>
    </source>
</evidence>
<dbReference type="InterPro" id="IPR045274">
    <property type="entry name" value="WAK-like"/>
</dbReference>
<dbReference type="CDD" id="cd00054">
    <property type="entry name" value="EGF_CA"/>
    <property type="match status" value="1"/>
</dbReference>
<dbReference type="PANTHER" id="PTHR27005">
    <property type="entry name" value="WALL-ASSOCIATED RECEPTOR KINASE-LIKE 21"/>
    <property type="match status" value="1"/>
</dbReference>
<evidence type="ECO:0000313" key="13">
    <source>
        <dbReference type="EMBL" id="EAY91496.1"/>
    </source>
</evidence>
<dbReference type="InterPro" id="IPR001245">
    <property type="entry name" value="Ser-Thr/Tyr_kinase_cat_dom"/>
</dbReference>
<organism evidence="13 14">
    <name type="scientific">Oryza sativa subsp. indica</name>
    <name type="common">Rice</name>
    <dbReference type="NCBI Taxonomy" id="39946"/>
    <lineage>
        <taxon>Eukaryota</taxon>
        <taxon>Viridiplantae</taxon>
        <taxon>Streptophyta</taxon>
        <taxon>Embryophyta</taxon>
        <taxon>Tracheophyta</taxon>
        <taxon>Spermatophyta</taxon>
        <taxon>Magnoliopsida</taxon>
        <taxon>Liliopsida</taxon>
        <taxon>Poales</taxon>
        <taxon>Poaceae</taxon>
        <taxon>BOP clade</taxon>
        <taxon>Oryzoideae</taxon>
        <taxon>Oryzeae</taxon>
        <taxon>Oryzinae</taxon>
        <taxon>Oryza</taxon>
        <taxon>Oryza sativa</taxon>
    </lineage>
</organism>
<evidence type="ECO:0000256" key="6">
    <source>
        <dbReference type="ARBA" id="ARBA00022777"/>
    </source>
</evidence>
<dbReference type="PROSITE" id="PS01187">
    <property type="entry name" value="EGF_CA"/>
    <property type="match status" value="1"/>
</dbReference>